<feature type="region of interest" description="Disordered" evidence="5">
    <location>
        <begin position="80"/>
        <end position="108"/>
    </location>
</feature>
<protein>
    <submittedName>
        <fullName evidence="8">DUF1049 domain-containing protein</fullName>
    </submittedName>
</protein>
<evidence type="ECO:0000259" key="7">
    <source>
        <dbReference type="Pfam" id="PF06305"/>
    </source>
</evidence>
<evidence type="ECO:0000313" key="9">
    <source>
        <dbReference type="Proteomes" id="UP001595828"/>
    </source>
</evidence>
<feature type="domain" description="Lipopolysaccharide assembly protein A" evidence="7">
    <location>
        <begin position="23"/>
        <end position="78"/>
    </location>
</feature>
<accession>A0ABV8RQT7</accession>
<keyword evidence="1" id="KW-1003">Cell membrane</keyword>
<dbReference type="RefSeq" id="WP_379539130.1">
    <property type="nucleotide sequence ID" value="NZ_JBHSDR010000006.1"/>
</dbReference>
<proteinExistence type="predicted"/>
<feature type="transmembrane region" description="Helical" evidence="6">
    <location>
        <begin position="41"/>
        <end position="60"/>
    </location>
</feature>
<keyword evidence="2 6" id="KW-0812">Transmembrane</keyword>
<dbReference type="InterPro" id="IPR010445">
    <property type="entry name" value="LapA_dom"/>
</dbReference>
<keyword evidence="9" id="KW-1185">Reference proteome</keyword>
<keyword evidence="4 6" id="KW-0472">Membrane</keyword>
<comment type="caution">
    <text evidence="8">The sequence shown here is derived from an EMBL/GenBank/DDBJ whole genome shotgun (WGS) entry which is preliminary data.</text>
</comment>
<evidence type="ECO:0000256" key="5">
    <source>
        <dbReference type="SAM" id="MobiDB-lite"/>
    </source>
</evidence>
<name>A0ABV8RQT7_9SPHN</name>
<sequence length="108" mass="12213">MQILRTILWVVIAVLIVLFAVNNWQPVEVRIWQTLILETKLAPLAIVAFLLGLVPMWLFHRAARWRWKRRIAQLESSLTDRTPAPPLVAPAPTPAPEVTPTPAVEPLP</sequence>
<gene>
    <name evidence="8" type="ORF">ACFO0A_11415</name>
</gene>
<evidence type="ECO:0000256" key="2">
    <source>
        <dbReference type="ARBA" id="ARBA00022692"/>
    </source>
</evidence>
<organism evidence="8 9">
    <name type="scientific">Novosphingobium tardum</name>
    <dbReference type="NCBI Taxonomy" id="1538021"/>
    <lineage>
        <taxon>Bacteria</taxon>
        <taxon>Pseudomonadati</taxon>
        <taxon>Pseudomonadota</taxon>
        <taxon>Alphaproteobacteria</taxon>
        <taxon>Sphingomonadales</taxon>
        <taxon>Sphingomonadaceae</taxon>
        <taxon>Novosphingobium</taxon>
    </lineage>
</organism>
<evidence type="ECO:0000256" key="1">
    <source>
        <dbReference type="ARBA" id="ARBA00022475"/>
    </source>
</evidence>
<feature type="transmembrane region" description="Helical" evidence="6">
    <location>
        <begin position="7"/>
        <end position="25"/>
    </location>
</feature>
<evidence type="ECO:0000256" key="6">
    <source>
        <dbReference type="SAM" id="Phobius"/>
    </source>
</evidence>
<dbReference type="Proteomes" id="UP001595828">
    <property type="component" value="Unassembled WGS sequence"/>
</dbReference>
<evidence type="ECO:0000256" key="4">
    <source>
        <dbReference type="ARBA" id="ARBA00023136"/>
    </source>
</evidence>
<evidence type="ECO:0000313" key="8">
    <source>
        <dbReference type="EMBL" id="MFC4295662.1"/>
    </source>
</evidence>
<feature type="compositionally biased region" description="Pro residues" evidence="5">
    <location>
        <begin position="83"/>
        <end position="108"/>
    </location>
</feature>
<dbReference type="Pfam" id="PF06305">
    <property type="entry name" value="LapA_dom"/>
    <property type="match status" value="1"/>
</dbReference>
<evidence type="ECO:0000256" key="3">
    <source>
        <dbReference type="ARBA" id="ARBA00022989"/>
    </source>
</evidence>
<keyword evidence="3 6" id="KW-1133">Transmembrane helix</keyword>
<dbReference type="EMBL" id="JBHSDR010000006">
    <property type="protein sequence ID" value="MFC4295662.1"/>
    <property type="molecule type" value="Genomic_DNA"/>
</dbReference>
<reference evidence="9" key="1">
    <citation type="journal article" date="2019" name="Int. J. Syst. Evol. Microbiol.">
        <title>The Global Catalogue of Microorganisms (GCM) 10K type strain sequencing project: providing services to taxonomists for standard genome sequencing and annotation.</title>
        <authorList>
            <consortium name="The Broad Institute Genomics Platform"/>
            <consortium name="The Broad Institute Genome Sequencing Center for Infectious Disease"/>
            <person name="Wu L."/>
            <person name="Ma J."/>
        </authorList>
    </citation>
    <scope>NUCLEOTIDE SEQUENCE [LARGE SCALE GENOMIC DNA]</scope>
    <source>
        <strain evidence="9">CGMCC 1.12989</strain>
    </source>
</reference>